<dbReference type="CDD" id="cd03214">
    <property type="entry name" value="ABC_Iron-Siderophores_B12_Hemin"/>
    <property type="match status" value="1"/>
</dbReference>
<evidence type="ECO:0000256" key="3">
    <source>
        <dbReference type="ARBA" id="ARBA00022475"/>
    </source>
</evidence>
<dbReference type="GO" id="GO:0005524">
    <property type="term" value="F:ATP binding"/>
    <property type="evidence" value="ECO:0007669"/>
    <property type="project" value="UniProtKB-KW"/>
</dbReference>
<name>A0A160PNA8_9CORY</name>
<evidence type="ECO:0000256" key="9">
    <source>
        <dbReference type="ARBA" id="ARBA00023136"/>
    </source>
</evidence>
<keyword evidence="7" id="KW-0408">Iron</keyword>
<feature type="domain" description="ABC transporter" evidence="10">
    <location>
        <begin position="2"/>
        <end position="237"/>
    </location>
</feature>
<keyword evidence="6" id="KW-0067">ATP-binding</keyword>
<dbReference type="InterPro" id="IPR017871">
    <property type="entry name" value="ABC_transporter-like_CS"/>
</dbReference>
<dbReference type="Gene3D" id="3.40.50.300">
    <property type="entry name" value="P-loop containing nucleotide triphosphate hydrolases"/>
    <property type="match status" value="1"/>
</dbReference>
<dbReference type="SMART" id="SM00382">
    <property type="entry name" value="AAA"/>
    <property type="match status" value="1"/>
</dbReference>
<evidence type="ECO:0000313" key="12">
    <source>
        <dbReference type="Proteomes" id="UP000218244"/>
    </source>
</evidence>
<protein>
    <submittedName>
        <fullName evidence="11">ABC transporter ATPase</fullName>
    </submittedName>
</protein>
<dbReference type="Pfam" id="PF00005">
    <property type="entry name" value="ABC_tran"/>
    <property type="match status" value="1"/>
</dbReference>
<proteinExistence type="predicted"/>
<keyword evidence="9" id="KW-0472">Membrane</keyword>
<dbReference type="SUPFAM" id="SSF52540">
    <property type="entry name" value="P-loop containing nucleoside triphosphate hydrolases"/>
    <property type="match status" value="1"/>
</dbReference>
<dbReference type="AlphaFoldDB" id="A0A160PNA8"/>
<dbReference type="FunFam" id="3.40.50.300:FF:000134">
    <property type="entry name" value="Iron-enterobactin ABC transporter ATP-binding protein"/>
    <property type="match status" value="1"/>
</dbReference>
<dbReference type="GO" id="GO:0006826">
    <property type="term" value="P:iron ion transport"/>
    <property type="evidence" value="ECO:0007669"/>
    <property type="project" value="UniProtKB-KW"/>
</dbReference>
<dbReference type="EMBL" id="AP017369">
    <property type="protein sequence ID" value="BAU94293.1"/>
    <property type="molecule type" value="Genomic_DNA"/>
</dbReference>
<dbReference type="GO" id="GO:0005886">
    <property type="term" value="C:plasma membrane"/>
    <property type="evidence" value="ECO:0007669"/>
    <property type="project" value="UniProtKB-SubCell"/>
</dbReference>
<dbReference type="PROSITE" id="PS00211">
    <property type="entry name" value="ABC_TRANSPORTER_1"/>
    <property type="match status" value="1"/>
</dbReference>
<keyword evidence="8" id="KW-0406">Ion transport</keyword>
<reference evidence="11 12" key="1">
    <citation type="submission" date="2016-02" db="EMBL/GenBank/DDBJ databases">
        <title>Corynebacterium glutamicum N24 whole genome sequencing project.</title>
        <authorList>
            <person name="Matsutani M."/>
            <person name="Nangtapong N."/>
            <person name="Yakushi T."/>
            <person name="Matsushita K."/>
        </authorList>
    </citation>
    <scope>NUCLEOTIDE SEQUENCE [LARGE SCALE GENOMIC DNA]</scope>
    <source>
        <strain evidence="11 12">N24</strain>
    </source>
</reference>
<dbReference type="KEGG" id="csur:N24_0031"/>
<keyword evidence="12" id="KW-1185">Reference proteome</keyword>
<evidence type="ECO:0000256" key="4">
    <source>
        <dbReference type="ARBA" id="ARBA00022496"/>
    </source>
</evidence>
<gene>
    <name evidence="11" type="ORF">N24_0031</name>
</gene>
<evidence type="ECO:0000256" key="6">
    <source>
        <dbReference type="ARBA" id="ARBA00022840"/>
    </source>
</evidence>
<accession>A0A160PNA8</accession>
<keyword evidence="2" id="KW-0813">Transport</keyword>
<organism evidence="11 12">
    <name type="scientific">Corynebacterium suranareeae</name>
    <dbReference type="NCBI Taxonomy" id="2506452"/>
    <lineage>
        <taxon>Bacteria</taxon>
        <taxon>Bacillati</taxon>
        <taxon>Actinomycetota</taxon>
        <taxon>Actinomycetes</taxon>
        <taxon>Mycobacteriales</taxon>
        <taxon>Corynebacteriaceae</taxon>
        <taxon>Corynebacterium</taxon>
    </lineage>
</organism>
<evidence type="ECO:0000256" key="7">
    <source>
        <dbReference type="ARBA" id="ARBA00023004"/>
    </source>
</evidence>
<dbReference type="Proteomes" id="UP000218244">
    <property type="component" value="Chromosome"/>
</dbReference>
<dbReference type="InterPro" id="IPR051535">
    <property type="entry name" value="Siderophore_ABC-ATPase"/>
</dbReference>
<evidence type="ECO:0000256" key="8">
    <source>
        <dbReference type="ARBA" id="ARBA00023065"/>
    </source>
</evidence>
<keyword evidence="3" id="KW-1003">Cell membrane</keyword>
<evidence type="ECO:0000256" key="5">
    <source>
        <dbReference type="ARBA" id="ARBA00022741"/>
    </source>
</evidence>
<dbReference type="PANTHER" id="PTHR42771:SF2">
    <property type="entry name" value="IRON(3+)-HYDROXAMATE IMPORT ATP-BINDING PROTEIN FHUC"/>
    <property type="match status" value="1"/>
</dbReference>
<evidence type="ECO:0000259" key="10">
    <source>
        <dbReference type="PROSITE" id="PS50893"/>
    </source>
</evidence>
<dbReference type="InterPro" id="IPR003593">
    <property type="entry name" value="AAA+_ATPase"/>
</dbReference>
<comment type="subcellular location">
    <subcellularLocation>
        <location evidence="1">Cell membrane</location>
        <topology evidence="1">Peripheral membrane protein</topology>
    </subcellularLocation>
</comment>
<evidence type="ECO:0000256" key="1">
    <source>
        <dbReference type="ARBA" id="ARBA00004202"/>
    </source>
</evidence>
<sequence length="259" mass="28273">MLQAHDLTLGYGGRHIVEGLSLDIPEGGLSIIIGPNGCGKSTVLKALGRLLKPQSGQVTLHGRDISSMGTKQVAKHIGLLPQSPHAPDGVSVTELVSRGRYPHQHLLSQWSKDDEKIVERCLAEVAMHAHADHLVSELSGGQRQRAWIAMALAQETSILLLDEPTTFLDIAHQIAVLDLCSELHQRGQTLAIVLHDLNMAARYATHIIAMRDGTIIDQGKPDDILTEALLKEVFDLDALVLKDPNNGRPLIVPKDRRNQ</sequence>
<keyword evidence="5" id="KW-0547">Nucleotide-binding</keyword>
<evidence type="ECO:0000256" key="2">
    <source>
        <dbReference type="ARBA" id="ARBA00022448"/>
    </source>
</evidence>
<dbReference type="RefSeq" id="WP_096453283.1">
    <property type="nucleotide sequence ID" value="NZ_AP017369.1"/>
</dbReference>
<evidence type="ECO:0000313" key="11">
    <source>
        <dbReference type="EMBL" id="BAU94293.1"/>
    </source>
</evidence>
<keyword evidence="4" id="KW-0410">Iron transport</keyword>
<dbReference type="PANTHER" id="PTHR42771">
    <property type="entry name" value="IRON(3+)-HYDROXAMATE IMPORT ATP-BINDING PROTEIN FHUC"/>
    <property type="match status" value="1"/>
</dbReference>
<dbReference type="PROSITE" id="PS50893">
    <property type="entry name" value="ABC_TRANSPORTER_2"/>
    <property type="match status" value="1"/>
</dbReference>
<dbReference type="InterPro" id="IPR027417">
    <property type="entry name" value="P-loop_NTPase"/>
</dbReference>
<dbReference type="GO" id="GO:0016887">
    <property type="term" value="F:ATP hydrolysis activity"/>
    <property type="evidence" value="ECO:0007669"/>
    <property type="project" value="InterPro"/>
</dbReference>
<dbReference type="InterPro" id="IPR003439">
    <property type="entry name" value="ABC_transporter-like_ATP-bd"/>
</dbReference>